<evidence type="ECO:0000256" key="6">
    <source>
        <dbReference type="ARBA" id="ARBA00022741"/>
    </source>
</evidence>
<dbReference type="Gene3D" id="2.40.50.140">
    <property type="entry name" value="Nucleic acid-binding proteins"/>
    <property type="match status" value="1"/>
</dbReference>
<evidence type="ECO:0000256" key="7">
    <source>
        <dbReference type="ARBA" id="ARBA00022840"/>
    </source>
</evidence>
<keyword evidence="4" id="KW-1003">Cell membrane</keyword>
<dbReference type="PROSITE" id="PS00211">
    <property type="entry name" value="ABC_TRANSPORTER_1"/>
    <property type="match status" value="1"/>
</dbReference>
<dbReference type="InterPro" id="IPR047641">
    <property type="entry name" value="ABC_transpr_MalK/UgpC-like"/>
</dbReference>
<dbReference type="GO" id="GO:0055052">
    <property type="term" value="C:ATP-binding cassette (ABC) transporter complex, substrate-binding subunit-containing"/>
    <property type="evidence" value="ECO:0007669"/>
    <property type="project" value="TreeGrafter"/>
</dbReference>
<feature type="domain" description="ABC transporter" evidence="9">
    <location>
        <begin position="3"/>
        <end position="233"/>
    </location>
</feature>
<dbReference type="GO" id="GO:0005524">
    <property type="term" value="F:ATP binding"/>
    <property type="evidence" value="ECO:0007669"/>
    <property type="project" value="UniProtKB-KW"/>
</dbReference>
<comment type="subcellular location">
    <subcellularLocation>
        <location evidence="1">Cell inner membrane</location>
        <topology evidence="1">Peripheral membrane protein</topology>
    </subcellularLocation>
</comment>
<dbReference type="InterPro" id="IPR027417">
    <property type="entry name" value="P-loop_NTPase"/>
</dbReference>
<organism evidence="10 11">
    <name type="scientific">Rhizobium wenxiniae</name>
    <dbReference type="NCBI Taxonomy" id="1737357"/>
    <lineage>
        <taxon>Bacteria</taxon>
        <taxon>Pseudomonadati</taxon>
        <taxon>Pseudomonadota</taxon>
        <taxon>Alphaproteobacteria</taxon>
        <taxon>Hyphomicrobiales</taxon>
        <taxon>Rhizobiaceae</taxon>
        <taxon>Rhizobium/Agrobacterium group</taxon>
        <taxon>Rhizobium</taxon>
    </lineage>
</organism>
<dbReference type="AlphaFoldDB" id="A0A7X0D2Y6"/>
<dbReference type="FunFam" id="3.40.50.300:FF:000042">
    <property type="entry name" value="Maltose/maltodextrin ABC transporter, ATP-binding protein"/>
    <property type="match status" value="1"/>
</dbReference>
<evidence type="ECO:0000313" key="10">
    <source>
        <dbReference type="EMBL" id="MBB6166090.1"/>
    </source>
</evidence>
<proteinExistence type="inferred from homology"/>
<evidence type="ECO:0000256" key="5">
    <source>
        <dbReference type="ARBA" id="ARBA00022519"/>
    </source>
</evidence>
<keyword evidence="11" id="KW-1185">Reference proteome</keyword>
<keyword evidence="3" id="KW-0813">Transport</keyword>
<keyword evidence="5" id="KW-0997">Cell inner membrane</keyword>
<evidence type="ECO:0000256" key="8">
    <source>
        <dbReference type="ARBA" id="ARBA00023136"/>
    </source>
</evidence>
<dbReference type="EMBL" id="JACHEG010000014">
    <property type="protein sequence ID" value="MBB6166090.1"/>
    <property type="molecule type" value="Genomic_DNA"/>
</dbReference>
<reference evidence="10 11" key="1">
    <citation type="submission" date="2020-08" db="EMBL/GenBank/DDBJ databases">
        <title>Genomic Encyclopedia of Type Strains, Phase IV (KMG-IV): sequencing the most valuable type-strain genomes for metagenomic binning, comparative biology and taxonomic classification.</title>
        <authorList>
            <person name="Goeker M."/>
        </authorList>
    </citation>
    <scope>NUCLEOTIDE SEQUENCE [LARGE SCALE GENOMIC DNA]</scope>
    <source>
        <strain evidence="10 11">DSM 100734</strain>
    </source>
</reference>
<dbReference type="SMART" id="SM00382">
    <property type="entry name" value="AAA"/>
    <property type="match status" value="1"/>
</dbReference>
<dbReference type="InterPro" id="IPR003439">
    <property type="entry name" value="ABC_transporter-like_ATP-bd"/>
</dbReference>
<comment type="similarity">
    <text evidence="2">Belongs to the ABC transporter superfamily.</text>
</comment>
<dbReference type="PANTHER" id="PTHR43875:SF1">
    <property type="entry name" value="OSMOPROTECTIVE COMPOUNDS UPTAKE ATP-BINDING PROTEIN GGTA"/>
    <property type="match status" value="1"/>
</dbReference>
<keyword evidence="7 10" id="KW-0067">ATP-binding</keyword>
<dbReference type="Gene3D" id="3.40.50.300">
    <property type="entry name" value="P-loop containing nucleotide triphosphate hydrolases"/>
    <property type="match status" value="1"/>
</dbReference>
<keyword evidence="8" id="KW-0472">Membrane</keyword>
<keyword evidence="6" id="KW-0547">Nucleotide-binding</keyword>
<dbReference type="InterPro" id="IPR012340">
    <property type="entry name" value="NA-bd_OB-fold"/>
</dbReference>
<gene>
    <name evidence="10" type="ORF">HNQ72_005941</name>
</gene>
<dbReference type="InterPro" id="IPR003593">
    <property type="entry name" value="AAA+_ATPase"/>
</dbReference>
<evidence type="ECO:0000256" key="1">
    <source>
        <dbReference type="ARBA" id="ARBA00004417"/>
    </source>
</evidence>
<dbReference type="GO" id="GO:0016887">
    <property type="term" value="F:ATP hydrolysis activity"/>
    <property type="evidence" value="ECO:0007669"/>
    <property type="project" value="InterPro"/>
</dbReference>
<comment type="caution">
    <text evidence="10">The sequence shown here is derived from an EMBL/GenBank/DDBJ whole genome shotgun (WGS) entry which is preliminary data.</text>
</comment>
<evidence type="ECO:0000313" key="11">
    <source>
        <dbReference type="Proteomes" id="UP000547879"/>
    </source>
</evidence>
<protein>
    <submittedName>
        <fullName evidence="10">Inositol-phosphate transport system ATP-binding protein</fullName>
    </submittedName>
</protein>
<dbReference type="RefSeq" id="WP_183997917.1">
    <property type="nucleotide sequence ID" value="NZ_BMHW01000016.1"/>
</dbReference>
<dbReference type="InterPro" id="IPR013611">
    <property type="entry name" value="Transp-assoc_OB_typ2"/>
</dbReference>
<evidence type="ECO:0000256" key="3">
    <source>
        <dbReference type="ARBA" id="ARBA00022448"/>
    </source>
</evidence>
<dbReference type="InterPro" id="IPR008995">
    <property type="entry name" value="Mo/tungstate-bd_C_term_dom"/>
</dbReference>
<dbReference type="GO" id="GO:0015408">
    <property type="term" value="F:ABC-type ferric iron transporter activity"/>
    <property type="evidence" value="ECO:0007669"/>
    <property type="project" value="InterPro"/>
</dbReference>
<evidence type="ECO:0000256" key="4">
    <source>
        <dbReference type="ARBA" id="ARBA00022475"/>
    </source>
</evidence>
<name>A0A7X0D2Y6_9HYPH</name>
<accession>A0A7X0D2Y6</accession>
<dbReference type="PROSITE" id="PS50893">
    <property type="entry name" value="ABC_TRANSPORTER_2"/>
    <property type="match status" value="1"/>
</dbReference>
<dbReference type="SUPFAM" id="SSF52540">
    <property type="entry name" value="P-loop containing nucleoside triphosphate hydrolases"/>
    <property type="match status" value="1"/>
</dbReference>
<dbReference type="InterPro" id="IPR015853">
    <property type="entry name" value="ABC_transpr_FbpC"/>
</dbReference>
<dbReference type="PANTHER" id="PTHR43875">
    <property type="entry name" value="MALTODEXTRIN IMPORT ATP-BINDING PROTEIN MSMX"/>
    <property type="match status" value="1"/>
</dbReference>
<dbReference type="SUPFAM" id="SSF50331">
    <property type="entry name" value="MOP-like"/>
    <property type="match status" value="1"/>
</dbReference>
<evidence type="ECO:0000259" key="9">
    <source>
        <dbReference type="PROSITE" id="PS50893"/>
    </source>
</evidence>
<dbReference type="InterPro" id="IPR017871">
    <property type="entry name" value="ABC_transporter-like_CS"/>
</dbReference>
<dbReference type="Gene3D" id="2.40.50.100">
    <property type="match status" value="1"/>
</dbReference>
<dbReference type="Pfam" id="PF08402">
    <property type="entry name" value="TOBE_2"/>
    <property type="match status" value="1"/>
</dbReference>
<evidence type="ECO:0000256" key="2">
    <source>
        <dbReference type="ARBA" id="ARBA00005417"/>
    </source>
</evidence>
<dbReference type="CDD" id="cd03259">
    <property type="entry name" value="ABC_Carb_Solutes_like"/>
    <property type="match status" value="1"/>
</dbReference>
<dbReference type="Proteomes" id="UP000547879">
    <property type="component" value="Unassembled WGS sequence"/>
</dbReference>
<sequence>MQISIRNFTKTFDATTVIDDMNLTIRDGEMLALLGPSGCGKSTTLFTISGIHRMDKGQLMFGDRDVSGLPSQKRNVGVVFQNYALYPHMNVFENIAFPLTVRKDAKADIDREVRAIAALTHISELLERRPGQLSGGQQQRVALARALVRKPDVLLLDEPLANLDAKLRLEMRSEIRRIQLETGITAVLVTHDQVEAMSMCDRIAIMKKGEIVQIDTPADMYSNPRTSFVAGFLGNPPISFLSGIAMENAFSVAPIKLRVPLVPQEGIADGTQLKLGVRPEHFGPEGDIAVEGRIAFAETQGRENLYDVALADGSVLRSIQPAGRNWALGDTVRWHIDSKSVFVFTDDGQRL</sequence>
<dbReference type="Pfam" id="PF00005">
    <property type="entry name" value="ABC_tran"/>
    <property type="match status" value="1"/>
</dbReference>